<feature type="region of interest" description="Disordered" evidence="1">
    <location>
        <begin position="1"/>
        <end position="424"/>
    </location>
</feature>
<accession>A0A4S8L9D1</accession>
<evidence type="ECO:0000313" key="3">
    <source>
        <dbReference type="Proteomes" id="UP000297245"/>
    </source>
</evidence>
<protein>
    <submittedName>
        <fullName evidence="2">Uncharacterized protein</fullName>
    </submittedName>
</protein>
<evidence type="ECO:0000256" key="1">
    <source>
        <dbReference type="SAM" id="MobiDB-lite"/>
    </source>
</evidence>
<feature type="region of interest" description="Disordered" evidence="1">
    <location>
        <begin position="482"/>
        <end position="519"/>
    </location>
</feature>
<proteinExistence type="predicted"/>
<feature type="compositionally biased region" description="Low complexity" evidence="1">
    <location>
        <begin position="188"/>
        <end position="199"/>
    </location>
</feature>
<keyword evidence="3" id="KW-1185">Reference proteome</keyword>
<feature type="compositionally biased region" description="Basic and acidic residues" evidence="1">
    <location>
        <begin position="55"/>
        <end position="66"/>
    </location>
</feature>
<evidence type="ECO:0000313" key="2">
    <source>
        <dbReference type="EMBL" id="THU85093.1"/>
    </source>
</evidence>
<feature type="compositionally biased region" description="Basic and acidic residues" evidence="1">
    <location>
        <begin position="267"/>
        <end position="277"/>
    </location>
</feature>
<reference evidence="2 3" key="1">
    <citation type="journal article" date="2019" name="Nat. Ecol. Evol.">
        <title>Megaphylogeny resolves global patterns of mushroom evolution.</title>
        <authorList>
            <person name="Varga T."/>
            <person name="Krizsan K."/>
            <person name="Foldi C."/>
            <person name="Dima B."/>
            <person name="Sanchez-Garcia M."/>
            <person name="Sanchez-Ramirez S."/>
            <person name="Szollosi G.J."/>
            <person name="Szarkandi J.G."/>
            <person name="Papp V."/>
            <person name="Albert L."/>
            <person name="Andreopoulos W."/>
            <person name="Angelini C."/>
            <person name="Antonin V."/>
            <person name="Barry K.W."/>
            <person name="Bougher N.L."/>
            <person name="Buchanan P."/>
            <person name="Buyck B."/>
            <person name="Bense V."/>
            <person name="Catcheside P."/>
            <person name="Chovatia M."/>
            <person name="Cooper J."/>
            <person name="Damon W."/>
            <person name="Desjardin D."/>
            <person name="Finy P."/>
            <person name="Geml J."/>
            <person name="Haridas S."/>
            <person name="Hughes K."/>
            <person name="Justo A."/>
            <person name="Karasinski D."/>
            <person name="Kautmanova I."/>
            <person name="Kiss B."/>
            <person name="Kocsube S."/>
            <person name="Kotiranta H."/>
            <person name="LaButti K.M."/>
            <person name="Lechner B.E."/>
            <person name="Liimatainen K."/>
            <person name="Lipzen A."/>
            <person name="Lukacs Z."/>
            <person name="Mihaltcheva S."/>
            <person name="Morgado L.N."/>
            <person name="Niskanen T."/>
            <person name="Noordeloos M.E."/>
            <person name="Ohm R.A."/>
            <person name="Ortiz-Santana B."/>
            <person name="Ovrebo C."/>
            <person name="Racz N."/>
            <person name="Riley R."/>
            <person name="Savchenko A."/>
            <person name="Shiryaev A."/>
            <person name="Soop K."/>
            <person name="Spirin V."/>
            <person name="Szebenyi C."/>
            <person name="Tomsovsky M."/>
            <person name="Tulloss R.E."/>
            <person name="Uehling J."/>
            <person name="Grigoriev I.V."/>
            <person name="Vagvolgyi C."/>
            <person name="Papp T."/>
            <person name="Martin F.M."/>
            <person name="Miettinen O."/>
            <person name="Hibbett D.S."/>
            <person name="Nagy L.G."/>
        </authorList>
    </citation>
    <scope>NUCLEOTIDE SEQUENCE [LARGE SCALE GENOMIC DNA]</scope>
    <source>
        <strain evidence="2 3">CBS 962.96</strain>
    </source>
</reference>
<feature type="compositionally biased region" description="Pro residues" evidence="1">
    <location>
        <begin position="338"/>
        <end position="357"/>
    </location>
</feature>
<name>A0A4S8L9D1_DENBC</name>
<dbReference type="Proteomes" id="UP000297245">
    <property type="component" value="Unassembled WGS sequence"/>
</dbReference>
<dbReference type="EMBL" id="ML179566">
    <property type="protein sequence ID" value="THU85093.1"/>
    <property type="molecule type" value="Genomic_DNA"/>
</dbReference>
<feature type="compositionally biased region" description="Low complexity" evidence="1">
    <location>
        <begin position="358"/>
        <end position="413"/>
    </location>
</feature>
<sequence>MSSESSPDPKKSGRFRRMTRRTSSMLSFGSGGRSGTPGAQSSHHKNESSSASEASDSRRTSIDRQSIDIPPAPPTATDTPSTSSSLSVVTTVPDHISKEHTMPSAIPESPMREAAANEEEALLHGKARVPKSSLSQVVTAAQSPPQDKAPAPAPAPDAPEQRQELPPPVIVTEPSKFTTEPDQMSTHSPAQPSASAQSSLPVIQTTSDPAPQPPSQPSEPSARPAESHGSTDILEPLPPAQPRTTSDSYFDPRDIPVESFHAQSDPHNIKRLKEEINKNTIGESPSSSEGQTNESNEDKQLREATSPEDIVTPRPHGPGDMENVNVYISGPTAVQPKPAQPVPAAPVQPAQPKPVQPAGPVQLAQPKPVQPAAPVQPAQSVKPVQPAVSVQPAQSVQPVQPAVPVQPASAGPAPTMPVPMTASPAAPVEVPATAVVTTELKRTIEGSVKIPEAVVLPSPDTHVQPTGPESGIREIVQTDIKKQDDVASASENEDPFADPVVPIQISAQPSSEPDHGQEEIPMPQYVFSSLIILFPRYFPTK</sequence>
<feature type="compositionally biased region" description="Low complexity" evidence="1">
    <location>
        <begin position="75"/>
        <end position="94"/>
    </location>
</feature>
<feature type="compositionally biased region" description="Low complexity" evidence="1">
    <location>
        <begin position="140"/>
        <end position="150"/>
    </location>
</feature>
<dbReference type="AlphaFoldDB" id="A0A4S8L9D1"/>
<organism evidence="2 3">
    <name type="scientific">Dendrothele bispora (strain CBS 962.96)</name>
    <dbReference type="NCBI Taxonomy" id="1314807"/>
    <lineage>
        <taxon>Eukaryota</taxon>
        <taxon>Fungi</taxon>
        <taxon>Dikarya</taxon>
        <taxon>Basidiomycota</taxon>
        <taxon>Agaricomycotina</taxon>
        <taxon>Agaricomycetes</taxon>
        <taxon>Agaricomycetidae</taxon>
        <taxon>Agaricales</taxon>
        <taxon>Agaricales incertae sedis</taxon>
        <taxon>Dendrothele</taxon>
    </lineage>
</organism>
<feature type="compositionally biased region" description="Polar residues" evidence="1">
    <location>
        <begin position="175"/>
        <end position="187"/>
    </location>
</feature>
<feature type="compositionally biased region" description="Polar residues" evidence="1">
    <location>
        <begin position="278"/>
        <end position="294"/>
    </location>
</feature>
<gene>
    <name evidence="2" type="ORF">K435DRAFT_393679</name>
</gene>